<evidence type="ECO:0000313" key="10">
    <source>
        <dbReference type="EMBL" id="CAB4828186.1"/>
    </source>
</evidence>
<dbReference type="SUPFAM" id="SSF51905">
    <property type="entry name" value="FAD/NAD(P)-binding domain"/>
    <property type="match status" value="1"/>
</dbReference>
<keyword evidence="5" id="KW-0560">Oxidoreductase</keyword>
<dbReference type="GO" id="GO:0050660">
    <property type="term" value="F:flavin adenine dinucleotide binding"/>
    <property type="evidence" value="ECO:0007669"/>
    <property type="project" value="TreeGrafter"/>
</dbReference>
<comment type="cofactor">
    <cofactor evidence="1">
        <name>FAD</name>
        <dbReference type="ChEBI" id="CHEBI:57692"/>
    </cofactor>
</comment>
<evidence type="ECO:0000256" key="3">
    <source>
        <dbReference type="ARBA" id="ARBA00022630"/>
    </source>
</evidence>
<dbReference type="PIRSF" id="PIRSF000350">
    <property type="entry name" value="Mercury_reductase_MerA"/>
    <property type="match status" value="1"/>
</dbReference>
<feature type="domain" description="FAD/NAD(P)-binding" evidence="7">
    <location>
        <begin position="12"/>
        <end position="340"/>
    </location>
</feature>
<dbReference type="EMBL" id="CAFBIY010000230">
    <property type="protein sequence ID" value="CAB4853294.1"/>
    <property type="molecule type" value="Genomic_DNA"/>
</dbReference>
<dbReference type="EMBL" id="CAESGF010000036">
    <property type="protein sequence ID" value="CAB4365569.1"/>
    <property type="molecule type" value="Genomic_DNA"/>
</dbReference>
<dbReference type="Pfam" id="PF02852">
    <property type="entry name" value="Pyr_redox_dim"/>
    <property type="match status" value="1"/>
</dbReference>
<dbReference type="PANTHER" id="PTHR43014:SF1">
    <property type="entry name" value="NAD(P)H DEHYDROGENASE (QUINONE)"/>
    <property type="match status" value="1"/>
</dbReference>
<dbReference type="SUPFAM" id="SSF55424">
    <property type="entry name" value="FAD/NAD-linked reductases, dimerisation (C-terminal) domain"/>
    <property type="match status" value="1"/>
</dbReference>
<dbReference type="GO" id="GO:0003955">
    <property type="term" value="F:NAD(P)H dehydrogenase (quinone) activity"/>
    <property type="evidence" value="ECO:0007669"/>
    <property type="project" value="TreeGrafter"/>
</dbReference>
<evidence type="ECO:0000313" key="13">
    <source>
        <dbReference type="EMBL" id="CAB4996959.1"/>
    </source>
</evidence>
<dbReference type="InterPro" id="IPR016156">
    <property type="entry name" value="FAD/NAD-linked_Rdtase_dimer_sf"/>
</dbReference>
<dbReference type="Pfam" id="PF07992">
    <property type="entry name" value="Pyr_redox_2"/>
    <property type="match status" value="1"/>
</dbReference>
<dbReference type="EMBL" id="CAFAAV010000153">
    <property type="protein sequence ID" value="CAB4828186.1"/>
    <property type="molecule type" value="Genomic_DNA"/>
</dbReference>
<sequence length="473" mass="50008">MWGDSLNAVATRFVIIGGGPAGNTAATHAARLGAEVTLIERDVIGGAAHLWDCIPSKTMIATGAAIAQSRKMEGMGLEQAAAEAEVDVDALTERIESIKTRLQRGTTNLLTSQGVNLVKGTARMLSPHDVEITTTDEQGNPNVYTVYADAVLLATGSRPRIPEWCRPDGERILTTRDCYPPKTFPESITVVGSGVTGVEFVHMFASFGAKVTLVVSRQQVLPSKDPEVAAVLEGNFLQRGVHLLKGARATSIEREVNEAGVEEVVVRCDDGRVVRSSHAVLAIGSVPNTNDLGLDAAGVELDRNGYVTIDRHCQSNVGHIYAAGDISGKLPLSSVASMQGRKVAEHVLGMQKMSHRHLDYDKAASAIFTEPEIADVGLAEGDAFAVGRKIRVTKVPFSSTPKALINNDWRGFVKIISDPATGVVLGGSIVGLHAAELISVIAIAVTANLKVTDIVESLLVHPALAEALAEAAE</sequence>
<dbReference type="InterPro" id="IPR001100">
    <property type="entry name" value="Pyr_nuc-diS_OxRdtase"/>
</dbReference>
<evidence type="ECO:0000313" key="8">
    <source>
        <dbReference type="EMBL" id="CAB4365569.1"/>
    </source>
</evidence>
<comment type="similarity">
    <text evidence="2">Belongs to the class-I pyridine nucleotide-disulfide oxidoreductase family.</text>
</comment>
<evidence type="ECO:0000313" key="11">
    <source>
        <dbReference type="EMBL" id="CAB4853294.1"/>
    </source>
</evidence>
<organism evidence="11">
    <name type="scientific">freshwater metagenome</name>
    <dbReference type="NCBI Taxonomy" id="449393"/>
    <lineage>
        <taxon>unclassified sequences</taxon>
        <taxon>metagenomes</taxon>
        <taxon>ecological metagenomes</taxon>
    </lineage>
</organism>
<evidence type="ECO:0000259" key="6">
    <source>
        <dbReference type="Pfam" id="PF02852"/>
    </source>
</evidence>
<evidence type="ECO:0000256" key="4">
    <source>
        <dbReference type="ARBA" id="ARBA00022827"/>
    </source>
</evidence>
<dbReference type="EMBL" id="CAEZYF010000001">
    <property type="protein sequence ID" value="CAB4702925.1"/>
    <property type="molecule type" value="Genomic_DNA"/>
</dbReference>
<evidence type="ECO:0000256" key="2">
    <source>
        <dbReference type="ARBA" id="ARBA00007532"/>
    </source>
</evidence>
<dbReference type="InterPro" id="IPR004099">
    <property type="entry name" value="Pyr_nucl-diS_OxRdtase_dimer"/>
</dbReference>
<evidence type="ECO:0000313" key="9">
    <source>
        <dbReference type="EMBL" id="CAB4702925.1"/>
    </source>
</evidence>
<keyword evidence="3" id="KW-0285">Flavoprotein</keyword>
<feature type="domain" description="Pyridine nucleotide-disulphide oxidoreductase dimerisation" evidence="6">
    <location>
        <begin position="364"/>
        <end position="472"/>
    </location>
</feature>
<evidence type="ECO:0000259" key="7">
    <source>
        <dbReference type="Pfam" id="PF07992"/>
    </source>
</evidence>
<dbReference type="EMBL" id="CAFBMT010000008">
    <property type="protein sequence ID" value="CAB4935196.1"/>
    <property type="molecule type" value="Genomic_DNA"/>
</dbReference>
<evidence type="ECO:0000256" key="1">
    <source>
        <dbReference type="ARBA" id="ARBA00001974"/>
    </source>
</evidence>
<dbReference type="PANTHER" id="PTHR43014">
    <property type="entry name" value="MERCURIC REDUCTASE"/>
    <property type="match status" value="1"/>
</dbReference>
<dbReference type="InterPro" id="IPR023753">
    <property type="entry name" value="FAD/NAD-binding_dom"/>
</dbReference>
<dbReference type="EMBL" id="CAFBOL010000051">
    <property type="protein sequence ID" value="CAB4996959.1"/>
    <property type="molecule type" value="Genomic_DNA"/>
</dbReference>
<dbReference type="PRINTS" id="PR00368">
    <property type="entry name" value="FADPNR"/>
</dbReference>
<accession>A0A6J7C8P7</accession>
<gene>
    <name evidence="9" type="ORF">UFOPK2656_00168</name>
    <name evidence="10" type="ORF">UFOPK3099_01844</name>
    <name evidence="11" type="ORF">UFOPK3267_02822</name>
    <name evidence="12" type="ORF">UFOPK3651_01750</name>
    <name evidence="13" type="ORF">UFOPK3931_01863</name>
    <name evidence="8" type="ORF">UFOPK4189_03311</name>
</gene>
<dbReference type="Gene3D" id="3.50.50.60">
    <property type="entry name" value="FAD/NAD(P)-binding domain"/>
    <property type="match status" value="2"/>
</dbReference>
<evidence type="ECO:0000256" key="5">
    <source>
        <dbReference type="ARBA" id="ARBA00023002"/>
    </source>
</evidence>
<reference evidence="11" key="1">
    <citation type="submission" date="2020-05" db="EMBL/GenBank/DDBJ databases">
        <authorList>
            <person name="Chiriac C."/>
            <person name="Salcher M."/>
            <person name="Ghai R."/>
            <person name="Kavagutti S V."/>
        </authorList>
    </citation>
    <scope>NUCLEOTIDE SEQUENCE</scope>
</reference>
<dbReference type="InterPro" id="IPR008143">
    <property type="entry name" value="Ala_DH/PNT_CS2"/>
</dbReference>
<keyword evidence="4" id="KW-0274">FAD</keyword>
<proteinExistence type="inferred from homology"/>
<dbReference type="PROSITE" id="PS00837">
    <property type="entry name" value="ALADH_PNT_2"/>
    <property type="match status" value="1"/>
</dbReference>
<name>A0A6J7C8P7_9ZZZZ</name>
<dbReference type="AlphaFoldDB" id="A0A6J7C8P7"/>
<dbReference type="PRINTS" id="PR00411">
    <property type="entry name" value="PNDRDTASEI"/>
</dbReference>
<dbReference type="Gene3D" id="3.30.390.30">
    <property type="match status" value="1"/>
</dbReference>
<protein>
    <submittedName>
        <fullName evidence="11">Unannotated protein</fullName>
    </submittedName>
</protein>
<dbReference type="FunFam" id="3.30.390.30:FF:000001">
    <property type="entry name" value="Dihydrolipoyl dehydrogenase"/>
    <property type="match status" value="1"/>
</dbReference>
<dbReference type="InterPro" id="IPR036188">
    <property type="entry name" value="FAD/NAD-bd_sf"/>
</dbReference>
<evidence type="ECO:0000313" key="12">
    <source>
        <dbReference type="EMBL" id="CAB4935196.1"/>
    </source>
</evidence>